<dbReference type="EMBL" id="CP022521">
    <property type="protein sequence ID" value="ASO20459.1"/>
    <property type="molecule type" value="Genomic_DNA"/>
</dbReference>
<evidence type="ECO:0000259" key="5">
    <source>
        <dbReference type="Pfam" id="PF01494"/>
    </source>
</evidence>
<dbReference type="SUPFAM" id="SSF51905">
    <property type="entry name" value="FAD/NAD(P)-binding domain"/>
    <property type="match status" value="1"/>
</dbReference>
<dbReference type="KEGG" id="ahg:AHOG_14085"/>
<dbReference type="Proteomes" id="UP000204221">
    <property type="component" value="Chromosome"/>
</dbReference>
<evidence type="ECO:0000313" key="6">
    <source>
        <dbReference type="EMBL" id="ASO20459.1"/>
    </source>
</evidence>
<accession>A0A221W4E4</accession>
<feature type="compositionally biased region" description="Basic and acidic residues" evidence="4">
    <location>
        <begin position="16"/>
        <end position="30"/>
    </location>
</feature>
<dbReference type="Pfam" id="PF01494">
    <property type="entry name" value="FAD_binding_3"/>
    <property type="match status" value="1"/>
</dbReference>
<reference evidence="6 7" key="1">
    <citation type="submission" date="2017-07" db="EMBL/GenBank/DDBJ databases">
        <title>Complete genome sequence of Actinoalloteichus hoggarensis DSM 45943, type strain of Actinoalloteichus hoggarensis.</title>
        <authorList>
            <person name="Ruckert C."/>
            <person name="Nouioui I."/>
            <person name="Willmese J."/>
            <person name="van Wezel G."/>
            <person name="Klenk H.-P."/>
            <person name="Kalinowski J."/>
            <person name="Zotchev S.B."/>
        </authorList>
    </citation>
    <scope>NUCLEOTIDE SEQUENCE [LARGE SCALE GENOMIC DNA]</scope>
    <source>
        <strain evidence="6 7">DSM 45943</strain>
    </source>
</reference>
<dbReference type="PANTHER" id="PTHR43004">
    <property type="entry name" value="TRK SYSTEM POTASSIUM UPTAKE PROTEIN"/>
    <property type="match status" value="1"/>
</dbReference>
<proteinExistence type="predicted"/>
<evidence type="ECO:0000256" key="3">
    <source>
        <dbReference type="ARBA" id="ARBA00022827"/>
    </source>
</evidence>
<evidence type="ECO:0000256" key="4">
    <source>
        <dbReference type="SAM" id="MobiDB-lite"/>
    </source>
</evidence>
<dbReference type="GO" id="GO:0008688">
    <property type="term" value="F:3-(3-hydroxyphenyl)propionate hydroxylase activity"/>
    <property type="evidence" value="ECO:0007669"/>
    <property type="project" value="UniProtKB-EC"/>
</dbReference>
<gene>
    <name evidence="6" type="primary">mhpA</name>
    <name evidence="6" type="ORF">AHOG_14085</name>
</gene>
<dbReference type="InterPro" id="IPR002938">
    <property type="entry name" value="FAD-bd"/>
</dbReference>
<dbReference type="Gene3D" id="3.50.50.60">
    <property type="entry name" value="FAD/NAD(P)-binding domain"/>
    <property type="match status" value="1"/>
</dbReference>
<evidence type="ECO:0000256" key="2">
    <source>
        <dbReference type="ARBA" id="ARBA00022630"/>
    </source>
</evidence>
<keyword evidence="7" id="KW-1185">Reference proteome</keyword>
<keyword evidence="6" id="KW-0560">Oxidoreductase</keyword>
<keyword evidence="3" id="KW-0274">FAD</keyword>
<feature type="domain" description="FAD-binding" evidence="5">
    <location>
        <begin position="36"/>
        <end position="381"/>
    </location>
</feature>
<feature type="region of interest" description="Disordered" evidence="4">
    <location>
        <begin position="1"/>
        <end position="33"/>
    </location>
</feature>
<keyword evidence="2" id="KW-0285">Flavoprotein</keyword>
<sequence length="551" mass="59629">MRVSSSEDPDVGEYAFGERVDEKATAETRRRSPGTDADVIIVGAGPVGLMLACELRSAGVHPLVLERQPRIRDVPRANGLSGQILELLRCRGLLDRFEAASAGPVHPAPRFPFGEVHLDFSGLDDPPLRGLSLPQPRLERLLEERALELGADIRRGREVVGIDQDTDGVIARVHGPGGEHLVGARYLVGCDGARSGVRDRAGIPFPGTTYPEVNRLGQVATPDGVTVLEDGFLDVPGLGRIRPSFVRTDRGVFGIGAISAEMLLVSTTEPEYLEDEDTPMSLAELGDSIRRVLGFDVPLGAPIRLSRYRSEARQAERYRDGRIMLAGDAAHLFPATGVGLNAGMLDAVNLAWKLSAAVRGRGPADLLDTYHDERHFAGARTMLHTQAQVALRRGQDSAARALRTVFLELFTDEQPLRRVGALISGTDLRYPTACSDRHPLIGAFAPNLVLRTGQGATSVADLMRPARPVLLDLADRQDLRDVAAAWADRVDIRIATTERRPADALLIRPDVHIAWAAPVDEPGDVAVDTLREALGRWFGAPRTAVAEFATP</sequence>
<protein>
    <submittedName>
        <fullName evidence="6">3-(3-hydroxy-phenyl)propionate/3-hydroxycinnamic acid hydroxylase</fullName>
        <ecNumber evidence="6">1.14.13.127</ecNumber>
    </submittedName>
</protein>
<evidence type="ECO:0000313" key="7">
    <source>
        <dbReference type="Proteomes" id="UP000204221"/>
    </source>
</evidence>
<dbReference type="GO" id="GO:0071949">
    <property type="term" value="F:FAD binding"/>
    <property type="evidence" value="ECO:0007669"/>
    <property type="project" value="InterPro"/>
</dbReference>
<dbReference type="InterPro" id="IPR050641">
    <property type="entry name" value="RIFMO-like"/>
</dbReference>
<dbReference type="Gene3D" id="3.30.70.2450">
    <property type="match status" value="1"/>
</dbReference>
<dbReference type="InterPro" id="IPR036188">
    <property type="entry name" value="FAD/NAD-bd_sf"/>
</dbReference>
<name>A0A221W4E4_9PSEU</name>
<dbReference type="Gene3D" id="3.40.30.120">
    <property type="match status" value="1"/>
</dbReference>
<dbReference type="EC" id="1.14.13.127" evidence="6"/>
<organism evidence="6 7">
    <name type="scientific">Actinoalloteichus hoggarensis</name>
    <dbReference type="NCBI Taxonomy" id="1470176"/>
    <lineage>
        <taxon>Bacteria</taxon>
        <taxon>Bacillati</taxon>
        <taxon>Actinomycetota</taxon>
        <taxon>Actinomycetes</taxon>
        <taxon>Pseudonocardiales</taxon>
        <taxon>Pseudonocardiaceae</taxon>
        <taxon>Actinoalloteichus</taxon>
    </lineage>
</organism>
<dbReference type="AlphaFoldDB" id="A0A221W4E4"/>
<dbReference type="PANTHER" id="PTHR43004:SF19">
    <property type="entry name" value="BINDING MONOOXYGENASE, PUTATIVE (JCVI)-RELATED"/>
    <property type="match status" value="1"/>
</dbReference>
<dbReference type="PRINTS" id="PR00420">
    <property type="entry name" value="RNGMNOXGNASE"/>
</dbReference>
<dbReference type="Pfam" id="PF21274">
    <property type="entry name" value="Rng_hyd_C"/>
    <property type="match status" value="1"/>
</dbReference>
<comment type="cofactor">
    <cofactor evidence="1">
        <name>FAD</name>
        <dbReference type="ChEBI" id="CHEBI:57692"/>
    </cofactor>
</comment>
<evidence type="ECO:0000256" key="1">
    <source>
        <dbReference type="ARBA" id="ARBA00001974"/>
    </source>
</evidence>